<dbReference type="RefSeq" id="WP_115570822.1">
    <property type="nucleotide sequence ID" value="NZ_NXLT01000002.1"/>
</dbReference>
<accession>A0A3D8ITX4</accession>
<name>A0A3D8ITX4_9HELI</name>
<sequence>MQEDAIRWNKRHSDGFMPKQPSDILHTYQPLLESYAQKGSAQALDIACGNGRNAKFLAALGFEVLGVDISQVALDSLQGMEHITTLCVDLDSFDIAKQIYDVVLNFYFLDRRLFAGIKHGVKSGGLVIFETFCTIPKIYDKDIFCEFSAQRSLKHAELQKVFRGWNIIYNALNPLYRSVSESAKSVYLTQTFIAQKP</sequence>
<evidence type="ECO:0000259" key="1">
    <source>
        <dbReference type="Pfam" id="PF03848"/>
    </source>
</evidence>
<comment type="caution">
    <text evidence="2">The sequence shown here is derived from an EMBL/GenBank/DDBJ whole genome shotgun (WGS) entry which is preliminary data.</text>
</comment>
<organism evidence="2 3">
    <name type="scientific">Helicobacter equorum</name>
    <dbReference type="NCBI Taxonomy" id="361872"/>
    <lineage>
        <taxon>Bacteria</taxon>
        <taxon>Pseudomonadati</taxon>
        <taxon>Campylobacterota</taxon>
        <taxon>Epsilonproteobacteria</taxon>
        <taxon>Campylobacterales</taxon>
        <taxon>Helicobacteraceae</taxon>
        <taxon>Helicobacter</taxon>
    </lineage>
</organism>
<dbReference type="PANTHER" id="PTHR43464">
    <property type="entry name" value="METHYLTRANSFERASE"/>
    <property type="match status" value="1"/>
</dbReference>
<dbReference type="Gene3D" id="3.40.50.150">
    <property type="entry name" value="Vaccinia Virus protein VP39"/>
    <property type="match status" value="1"/>
</dbReference>
<dbReference type="InterPro" id="IPR015985">
    <property type="entry name" value="TehB-like_dom"/>
</dbReference>
<evidence type="ECO:0000313" key="3">
    <source>
        <dbReference type="Proteomes" id="UP000256514"/>
    </source>
</evidence>
<feature type="domain" description="Tellurite resistance methyltransferase TehB-like" evidence="1">
    <location>
        <begin position="40"/>
        <end position="169"/>
    </location>
</feature>
<dbReference type="GO" id="GO:0010420">
    <property type="term" value="F:polyprenyldihydroxybenzoate methyltransferase activity"/>
    <property type="evidence" value="ECO:0007669"/>
    <property type="project" value="TreeGrafter"/>
</dbReference>
<dbReference type="SUPFAM" id="SSF53335">
    <property type="entry name" value="S-adenosyl-L-methionine-dependent methyltransferases"/>
    <property type="match status" value="1"/>
</dbReference>
<dbReference type="OrthoDB" id="5298787at2"/>
<gene>
    <name evidence="2" type="ORF">CQA54_03660</name>
</gene>
<dbReference type="Pfam" id="PF03848">
    <property type="entry name" value="TehB"/>
    <property type="match status" value="1"/>
</dbReference>
<proteinExistence type="predicted"/>
<dbReference type="PANTHER" id="PTHR43464:SF23">
    <property type="entry name" value="JUVENILE HORMONE ACID O-METHYLTRANSFERASE"/>
    <property type="match status" value="1"/>
</dbReference>
<dbReference type="AlphaFoldDB" id="A0A3D8ITX4"/>
<evidence type="ECO:0000313" key="2">
    <source>
        <dbReference type="EMBL" id="RDU68021.1"/>
    </source>
</evidence>
<protein>
    <recommendedName>
        <fullName evidence="1">Tellurite resistance methyltransferase TehB-like domain-containing protein</fullName>
    </recommendedName>
</protein>
<dbReference type="InterPro" id="IPR029063">
    <property type="entry name" value="SAM-dependent_MTases_sf"/>
</dbReference>
<dbReference type="Proteomes" id="UP000256514">
    <property type="component" value="Unassembled WGS sequence"/>
</dbReference>
<keyword evidence="3" id="KW-1185">Reference proteome</keyword>
<reference evidence="2 3" key="1">
    <citation type="submission" date="2018-04" db="EMBL/GenBank/DDBJ databases">
        <title>Novel Campyloabacter and Helicobacter Species and Strains.</title>
        <authorList>
            <person name="Mannion A.J."/>
            <person name="Shen Z."/>
            <person name="Fox J.G."/>
        </authorList>
    </citation>
    <scope>NUCLEOTIDE SEQUENCE [LARGE SCALE GENOMIC DNA]</scope>
    <source>
        <strain evidence="2 3">MIT 12-6600</strain>
    </source>
</reference>
<dbReference type="EMBL" id="NXLT01000002">
    <property type="protein sequence ID" value="RDU68021.1"/>
    <property type="molecule type" value="Genomic_DNA"/>
</dbReference>
<dbReference type="CDD" id="cd02440">
    <property type="entry name" value="AdoMet_MTases"/>
    <property type="match status" value="1"/>
</dbReference>